<keyword evidence="1" id="KW-0489">Methyltransferase</keyword>
<accession>A0A345T5E7</accession>
<organism evidence="1 2">
    <name type="scientific">Peterkaempfera bronchialis</name>
    <dbReference type="NCBI Taxonomy" id="2126346"/>
    <lineage>
        <taxon>Bacteria</taxon>
        <taxon>Bacillati</taxon>
        <taxon>Actinomycetota</taxon>
        <taxon>Actinomycetes</taxon>
        <taxon>Kitasatosporales</taxon>
        <taxon>Streptomycetaceae</taxon>
        <taxon>Peterkaempfera</taxon>
    </lineage>
</organism>
<dbReference type="PIRSF" id="PIRSF017393">
    <property type="entry name" value="MTase_SAV2177"/>
    <property type="match status" value="1"/>
</dbReference>
<proteinExistence type="predicted"/>
<protein>
    <submittedName>
        <fullName evidence="1">SAM-dependent methyltransferase</fullName>
    </submittedName>
</protein>
<dbReference type="Gene3D" id="3.40.50.150">
    <property type="entry name" value="Vaccinia Virus protein VP39"/>
    <property type="match status" value="1"/>
</dbReference>
<dbReference type="AlphaFoldDB" id="A0A345T5E7"/>
<gene>
    <name evidence="1" type="ORF">C7M71_005705</name>
</gene>
<keyword evidence="2" id="KW-1185">Reference proteome</keyword>
<evidence type="ECO:0000313" key="2">
    <source>
        <dbReference type="Proteomes" id="UP000249340"/>
    </source>
</evidence>
<dbReference type="GO" id="GO:0008168">
    <property type="term" value="F:methyltransferase activity"/>
    <property type="evidence" value="ECO:0007669"/>
    <property type="project" value="UniProtKB-KW"/>
</dbReference>
<dbReference type="Proteomes" id="UP000249340">
    <property type="component" value="Chromosome"/>
</dbReference>
<sequence>MRAGEDDVRPPTDLRTDIPHPARMYDYFLGGKDNFPADREAAERALAISPEFRTGAQANRGFLQRAVRQVTGQGVRQFLDIGTGIPTAGSTHQIAAEVSPDVRVAYLDNDPIVLVHGRALLAGAGRGTATVIHADLREPEKILANAEVREVLDFDQPIALMLVAILHFVADDQDPVGIVRRLVDALPSGSRLVLSHATGDFATPEQVKQARALYSNSAAPLVPRSREQVAAFFEGLELEEPGLVTPPLWRPDAPLKEGDDRAPGWAAVGIKP</sequence>
<evidence type="ECO:0000313" key="1">
    <source>
        <dbReference type="EMBL" id="AXI81202.1"/>
    </source>
</evidence>
<dbReference type="InterPro" id="IPR029063">
    <property type="entry name" value="SAM-dependent_MTases_sf"/>
</dbReference>
<keyword evidence="1" id="KW-0808">Transferase</keyword>
<dbReference type="SUPFAM" id="SSF53335">
    <property type="entry name" value="S-adenosyl-L-methionine-dependent methyltransferases"/>
    <property type="match status" value="1"/>
</dbReference>
<dbReference type="EMBL" id="CP031264">
    <property type="protein sequence ID" value="AXI81202.1"/>
    <property type="molecule type" value="Genomic_DNA"/>
</dbReference>
<reference evidence="2" key="1">
    <citation type="submission" date="2018-07" db="EMBL/GenBank/DDBJ databases">
        <title>Streptacidiphilus bronchialis DSM 106435 chromosome.</title>
        <authorList>
            <person name="Batra D."/>
            <person name="Gulvik C.A."/>
        </authorList>
    </citation>
    <scope>NUCLEOTIDE SEQUENCE [LARGE SCALE GENOMIC DNA]</scope>
    <source>
        <strain evidence="2">DSM 106435</strain>
    </source>
</reference>
<dbReference type="GO" id="GO:0032259">
    <property type="term" value="P:methylation"/>
    <property type="evidence" value="ECO:0007669"/>
    <property type="project" value="UniProtKB-KW"/>
</dbReference>
<dbReference type="KEGG" id="stri:C7M71_005705"/>
<dbReference type="Pfam" id="PF04672">
    <property type="entry name" value="Methyltransf_19"/>
    <property type="match status" value="1"/>
</dbReference>
<dbReference type="OrthoDB" id="4134439at2"/>
<name>A0A345T5E7_9ACTN</name>
<dbReference type="CDD" id="cd02440">
    <property type="entry name" value="AdoMet_MTases"/>
    <property type="match status" value="1"/>
</dbReference>
<dbReference type="InterPro" id="IPR006764">
    <property type="entry name" value="SAM_dep_MeTrfase_SAV2177_type"/>
</dbReference>